<keyword evidence="2" id="KW-1185">Reference proteome</keyword>
<feature type="region of interest" description="Disordered" evidence="1">
    <location>
        <begin position="1"/>
        <end position="22"/>
    </location>
</feature>
<reference evidence="3" key="1">
    <citation type="submission" date="2025-08" db="UniProtKB">
        <authorList>
            <consortium name="RefSeq"/>
        </authorList>
    </citation>
    <scope>IDENTIFICATION</scope>
    <source>
        <tissue evidence="3">Whole organism</tissue>
    </source>
</reference>
<proteinExistence type="predicted"/>
<name>A0A979FEZ8_HYAAZ</name>
<protein>
    <submittedName>
        <fullName evidence="3">Uncharacterized protein LOC125177572</fullName>
    </submittedName>
</protein>
<dbReference type="GeneID" id="125177572"/>
<gene>
    <name evidence="3" type="primary">LOC125177572</name>
</gene>
<evidence type="ECO:0000256" key="1">
    <source>
        <dbReference type="SAM" id="MobiDB-lite"/>
    </source>
</evidence>
<evidence type="ECO:0000313" key="3">
    <source>
        <dbReference type="RefSeq" id="XP_047735461.1"/>
    </source>
</evidence>
<accession>A0A979FEZ8</accession>
<organism evidence="2 3">
    <name type="scientific">Hyalella azteca</name>
    <name type="common">Amphipod</name>
    <dbReference type="NCBI Taxonomy" id="294128"/>
    <lineage>
        <taxon>Eukaryota</taxon>
        <taxon>Metazoa</taxon>
        <taxon>Ecdysozoa</taxon>
        <taxon>Arthropoda</taxon>
        <taxon>Crustacea</taxon>
        <taxon>Multicrustacea</taxon>
        <taxon>Malacostraca</taxon>
        <taxon>Eumalacostraca</taxon>
        <taxon>Peracarida</taxon>
        <taxon>Amphipoda</taxon>
        <taxon>Senticaudata</taxon>
        <taxon>Talitrida</taxon>
        <taxon>Talitroidea</taxon>
        <taxon>Hyalellidae</taxon>
        <taxon>Hyalella</taxon>
    </lineage>
</organism>
<dbReference type="AlphaFoldDB" id="A0A979FEZ8"/>
<sequence>MEDHSTTVARRHSQTARSHNPYSAPRPSLYFRVVFLNENVHVTANIHGYYTFKCFRTGAILHMLTYEVDNCFRDIIVGRVGRAQCGDVVCTLAADGVNPILIEHASGDSMTILYWEMCKIYVARPGVKNEGHGVENY</sequence>
<dbReference type="Proteomes" id="UP000694843">
    <property type="component" value="Unplaced"/>
</dbReference>
<dbReference type="KEGG" id="hazt:125177572"/>
<dbReference type="RefSeq" id="XP_047735461.1">
    <property type="nucleotide sequence ID" value="XM_047879505.1"/>
</dbReference>
<evidence type="ECO:0000313" key="2">
    <source>
        <dbReference type="Proteomes" id="UP000694843"/>
    </source>
</evidence>